<dbReference type="Gene3D" id="1.10.10.10">
    <property type="entry name" value="Winged helix-like DNA-binding domain superfamily/Winged helix DNA-binding domain"/>
    <property type="match status" value="1"/>
</dbReference>
<reference evidence="1 2" key="1">
    <citation type="journal article" date="2019" name="Nat. Med.">
        <title>A library of human gut bacterial isolates paired with longitudinal multiomics data enables mechanistic microbiome research.</title>
        <authorList>
            <person name="Poyet M."/>
            <person name="Groussin M."/>
            <person name="Gibbons S.M."/>
            <person name="Avila-Pacheco J."/>
            <person name="Jiang X."/>
            <person name="Kearney S.M."/>
            <person name="Perrotta A.R."/>
            <person name="Berdy B."/>
            <person name="Zhao S."/>
            <person name="Lieberman T.D."/>
            <person name="Swanson P.K."/>
            <person name="Smith M."/>
            <person name="Roesemann S."/>
            <person name="Alexander J.E."/>
            <person name="Rich S.A."/>
            <person name="Livny J."/>
            <person name="Vlamakis H."/>
            <person name="Clish C."/>
            <person name="Bullock K."/>
            <person name="Deik A."/>
            <person name="Scott J."/>
            <person name="Pierce K.A."/>
            <person name="Xavier R.J."/>
            <person name="Alm E.J."/>
        </authorList>
    </citation>
    <scope>NUCLEOTIDE SEQUENCE [LARGE SCALE GENOMIC DNA]</scope>
    <source>
        <strain evidence="1 2">BIOML-A2</strain>
    </source>
</reference>
<sequence length="113" mass="12460">MAGRTRKFNPVLSEQDKVTLEKIVASRTEEIRKVQRAKMILLAASGNSNTDIANVLGISRPVVNKIIKRFSSAGVQAAIEDAARPGRPSRGNLRRLEAKYGLYEVPQTQARKS</sequence>
<dbReference type="RefSeq" id="WP_155177872.1">
    <property type="nucleotide sequence ID" value="NZ_WNCL01000034.1"/>
</dbReference>
<accession>A0A844LGJ6</accession>
<dbReference type="SUPFAM" id="SSF46689">
    <property type="entry name" value="Homeodomain-like"/>
    <property type="match status" value="1"/>
</dbReference>
<dbReference type="InterPro" id="IPR009057">
    <property type="entry name" value="Homeodomain-like_sf"/>
</dbReference>
<dbReference type="AlphaFoldDB" id="A0A844LGJ6"/>
<organism evidence="1 2">
    <name type="scientific">Parasutterella excrementihominis</name>
    <dbReference type="NCBI Taxonomy" id="487175"/>
    <lineage>
        <taxon>Bacteria</taxon>
        <taxon>Pseudomonadati</taxon>
        <taxon>Pseudomonadota</taxon>
        <taxon>Betaproteobacteria</taxon>
        <taxon>Burkholderiales</taxon>
        <taxon>Sutterellaceae</taxon>
        <taxon>Parasutterella</taxon>
    </lineage>
</organism>
<comment type="caution">
    <text evidence="1">The sequence shown here is derived from an EMBL/GenBank/DDBJ whole genome shotgun (WGS) entry which is preliminary data.</text>
</comment>
<evidence type="ECO:0000313" key="2">
    <source>
        <dbReference type="Proteomes" id="UP000462362"/>
    </source>
</evidence>
<dbReference type="EMBL" id="WNCL01000034">
    <property type="protein sequence ID" value="MTU43893.1"/>
    <property type="molecule type" value="Genomic_DNA"/>
</dbReference>
<evidence type="ECO:0000313" key="1">
    <source>
        <dbReference type="EMBL" id="MTU43893.1"/>
    </source>
</evidence>
<protein>
    <submittedName>
        <fullName evidence="1">Helix-turn-helix domain-containing protein</fullName>
    </submittedName>
</protein>
<dbReference type="InterPro" id="IPR036388">
    <property type="entry name" value="WH-like_DNA-bd_sf"/>
</dbReference>
<dbReference type="Pfam" id="PF13551">
    <property type="entry name" value="HTH_29"/>
    <property type="match status" value="1"/>
</dbReference>
<proteinExistence type="predicted"/>
<name>A0A844LGJ6_9BURK</name>
<dbReference type="Proteomes" id="UP000462362">
    <property type="component" value="Unassembled WGS sequence"/>
</dbReference>
<gene>
    <name evidence="1" type="ORF">GMD42_09755</name>
</gene>